<name>A0A2D2B478_9CAUL</name>
<evidence type="ECO:0000259" key="1">
    <source>
        <dbReference type="PROSITE" id="PS51725"/>
    </source>
</evidence>
<reference evidence="2 3" key="1">
    <citation type="submission" date="2017-10" db="EMBL/GenBank/DDBJ databases">
        <title>Genome sequence of Caulobacter mirabilis FWC38.</title>
        <authorList>
            <person name="Fiebig A."/>
            <person name="Crosson S."/>
        </authorList>
    </citation>
    <scope>NUCLEOTIDE SEQUENCE [LARGE SCALE GENOMIC DNA]</scope>
    <source>
        <strain evidence="2 3">FWC 38</strain>
    </source>
</reference>
<dbReference type="InterPro" id="IPR011008">
    <property type="entry name" value="Dimeric_a/b-barrel"/>
</dbReference>
<organism evidence="2 3">
    <name type="scientific">Caulobacter mirabilis</name>
    <dbReference type="NCBI Taxonomy" id="69666"/>
    <lineage>
        <taxon>Bacteria</taxon>
        <taxon>Pseudomonadati</taxon>
        <taxon>Pseudomonadota</taxon>
        <taxon>Alphaproteobacteria</taxon>
        <taxon>Caulobacterales</taxon>
        <taxon>Caulobacteraceae</taxon>
        <taxon>Caulobacter</taxon>
    </lineage>
</organism>
<evidence type="ECO:0000313" key="2">
    <source>
        <dbReference type="EMBL" id="ATQ45071.1"/>
    </source>
</evidence>
<dbReference type="Pfam" id="PF03992">
    <property type="entry name" value="ABM"/>
    <property type="match status" value="1"/>
</dbReference>
<feature type="domain" description="ABM" evidence="1">
    <location>
        <begin position="20"/>
        <end position="107"/>
    </location>
</feature>
<dbReference type="OrthoDB" id="5518280at2"/>
<sequence>MIVGAIAACTAEGAPMSEKYGLFGKLVAAPGKRDELLGYLSEGTEAMPGCLLYVLSTSEAEPDAIFIYEVWETRQHHADSLKLPAVQASIAKARPIIAGFGPERFEMTPVGGVGI</sequence>
<dbReference type="PROSITE" id="PS51725">
    <property type="entry name" value="ABM"/>
    <property type="match status" value="1"/>
</dbReference>
<dbReference type="GO" id="GO:0004497">
    <property type="term" value="F:monooxygenase activity"/>
    <property type="evidence" value="ECO:0007669"/>
    <property type="project" value="UniProtKB-KW"/>
</dbReference>
<keyword evidence="2" id="KW-0560">Oxidoreductase</keyword>
<protein>
    <submittedName>
        <fullName evidence="2">Antibiotic biosynthesis monooxygenase</fullName>
    </submittedName>
</protein>
<dbReference type="EMBL" id="CP024201">
    <property type="protein sequence ID" value="ATQ45071.1"/>
    <property type="molecule type" value="Genomic_DNA"/>
</dbReference>
<dbReference type="AlphaFoldDB" id="A0A2D2B478"/>
<keyword evidence="2" id="KW-0503">Monooxygenase</keyword>
<keyword evidence="3" id="KW-1185">Reference proteome</keyword>
<dbReference type="SUPFAM" id="SSF54909">
    <property type="entry name" value="Dimeric alpha+beta barrel"/>
    <property type="match status" value="1"/>
</dbReference>
<proteinExistence type="predicted"/>
<gene>
    <name evidence="2" type="ORF">CSW64_16775</name>
</gene>
<dbReference type="Proteomes" id="UP000228945">
    <property type="component" value="Chromosome"/>
</dbReference>
<dbReference type="KEGG" id="cmb:CSW64_16775"/>
<dbReference type="InterPro" id="IPR007138">
    <property type="entry name" value="ABM_dom"/>
</dbReference>
<evidence type="ECO:0000313" key="3">
    <source>
        <dbReference type="Proteomes" id="UP000228945"/>
    </source>
</evidence>
<dbReference type="Gene3D" id="3.30.70.100">
    <property type="match status" value="1"/>
</dbReference>
<accession>A0A2D2B478</accession>